<feature type="compositionally biased region" description="Basic and acidic residues" evidence="1">
    <location>
        <begin position="1"/>
        <end position="11"/>
    </location>
</feature>
<proteinExistence type="predicted"/>
<evidence type="ECO:0000313" key="2">
    <source>
        <dbReference type="EMBL" id="QIW98392.1"/>
    </source>
</evidence>
<protein>
    <submittedName>
        <fullName evidence="2">Uncharacterized protein</fullName>
    </submittedName>
</protein>
<evidence type="ECO:0000313" key="3">
    <source>
        <dbReference type="Proteomes" id="UP000503462"/>
    </source>
</evidence>
<accession>A0A6H0XUI7</accession>
<dbReference type="Proteomes" id="UP000503462">
    <property type="component" value="Chromosome 3"/>
</dbReference>
<reference evidence="2 3" key="1">
    <citation type="journal article" date="2016" name="Sci. Rep.">
        <title>Peltaster fructicola genome reveals evolution from an invasive phytopathogen to an ectophytic parasite.</title>
        <authorList>
            <person name="Xu C."/>
            <person name="Chen H."/>
            <person name="Gleason M.L."/>
            <person name="Xu J.R."/>
            <person name="Liu H."/>
            <person name="Zhang R."/>
            <person name="Sun G."/>
        </authorList>
    </citation>
    <scope>NUCLEOTIDE SEQUENCE [LARGE SCALE GENOMIC DNA]</scope>
    <source>
        <strain evidence="2 3">LNHT1506</strain>
    </source>
</reference>
<dbReference type="OrthoDB" id="62952at2759"/>
<gene>
    <name evidence="2" type="ORF">AMS68_003910</name>
</gene>
<organism evidence="2 3">
    <name type="scientific">Peltaster fructicola</name>
    <dbReference type="NCBI Taxonomy" id="286661"/>
    <lineage>
        <taxon>Eukaryota</taxon>
        <taxon>Fungi</taxon>
        <taxon>Dikarya</taxon>
        <taxon>Ascomycota</taxon>
        <taxon>Pezizomycotina</taxon>
        <taxon>Dothideomycetes</taxon>
        <taxon>Dothideomycetes incertae sedis</taxon>
        <taxon>Peltaster</taxon>
    </lineage>
</organism>
<sequence>MPRGKKSDTPRGKIPAKTRPAKKDTKVTKPARGGKKKGAASSKAKAPSMYQAVMNSTYNNMLDGSQASTQPRESVLSRATAKTKHLRKVGDQKLPLPCNGNDWTKSHGEQTDFINVFNRKLDEPLRAKIFRLVVVDNAHLVYVGASTKEQPDLAMTCRVIRREVLYLYYSENTFAIMLEGFRGKKKEKHPPENWLAMMEQSGHLGHVRSWAFADEVKIQSIEESNAMKPIHTARRPIIEAMVISLKQVEKDAAEDQNGTSWSGPQVHSDARCILSGDNKGSCEIKQCPSNLNKIVIDGMHDRVDGTITVQGMIGMLKSFAKQANEILELRCEQGTSIDAFFDLSKYLSNA</sequence>
<name>A0A6H0XUI7_9PEZI</name>
<feature type="compositionally biased region" description="Low complexity" evidence="1">
    <location>
        <begin position="39"/>
        <end position="48"/>
    </location>
</feature>
<keyword evidence="3" id="KW-1185">Reference proteome</keyword>
<dbReference type="AlphaFoldDB" id="A0A6H0XUI7"/>
<evidence type="ECO:0000256" key="1">
    <source>
        <dbReference type="SAM" id="MobiDB-lite"/>
    </source>
</evidence>
<dbReference type="EMBL" id="CP051141">
    <property type="protein sequence ID" value="QIW98392.1"/>
    <property type="molecule type" value="Genomic_DNA"/>
</dbReference>
<feature type="region of interest" description="Disordered" evidence="1">
    <location>
        <begin position="1"/>
        <end position="48"/>
    </location>
</feature>